<evidence type="ECO:0000259" key="1">
    <source>
        <dbReference type="Pfam" id="PF13619"/>
    </source>
</evidence>
<evidence type="ECO:0000313" key="2">
    <source>
        <dbReference type="EMBL" id="AYE36404.1"/>
    </source>
</evidence>
<dbReference type="OrthoDB" id="350588at2"/>
<organism evidence="2 3">
    <name type="scientific">Borrelia turcica IST7</name>
    <dbReference type="NCBI Taxonomy" id="1104446"/>
    <lineage>
        <taxon>Bacteria</taxon>
        <taxon>Pseudomonadati</taxon>
        <taxon>Spirochaetota</taxon>
        <taxon>Spirochaetia</taxon>
        <taxon>Spirochaetales</taxon>
        <taxon>Borreliaceae</taxon>
        <taxon>Borrelia</taxon>
    </lineage>
</organism>
<reference evidence="2 3" key="1">
    <citation type="journal article" date="2018" name="Infect. Genet. Evol.">
        <title>Genome-wide analysis of Borrelia turcica and 'Candidatus Borrelia tachyglossi' shows relapsing fever-like genomes with unique genomic links to Lyme disease Borrelia.</title>
        <authorList>
            <person name="Gofton A.W."/>
            <person name="Margos G."/>
            <person name="Fingerle V."/>
            <person name="Hepner S."/>
            <person name="Loh S.M."/>
            <person name="Ryan U."/>
            <person name="Irwin P."/>
            <person name="Oskam C.L."/>
        </authorList>
    </citation>
    <scope>NUCLEOTIDE SEQUENCE [LARGE SCALE GENOMIC DNA]</scope>
    <source>
        <strain evidence="2 3">IST7</strain>
    </source>
</reference>
<name>A0A386PL51_9SPIR</name>
<proteinExistence type="predicted"/>
<sequence length="80" mass="9433">MEGISLNTLTISHELSKICQVDYDSALSELSVFFKDGRAYKYFKIEPRHFNIISKLVQERKSVGKYLTEHIFNKYDQEKL</sequence>
<dbReference type="Proteomes" id="UP000275571">
    <property type="component" value="Chromosome"/>
</dbReference>
<dbReference type="EMBL" id="CP028884">
    <property type="protein sequence ID" value="AYE36404.1"/>
    <property type="molecule type" value="Genomic_DNA"/>
</dbReference>
<dbReference type="AlphaFoldDB" id="A0A386PL51"/>
<evidence type="ECO:0000313" key="3">
    <source>
        <dbReference type="Proteomes" id="UP000275571"/>
    </source>
</evidence>
<dbReference type="KEGG" id="btur:DB313_02825"/>
<gene>
    <name evidence="2" type="ORF">DB313_02825</name>
</gene>
<dbReference type="Pfam" id="PF13619">
    <property type="entry name" value="KTSC"/>
    <property type="match status" value="1"/>
</dbReference>
<dbReference type="InterPro" id="IPR025309">
    <property type="entry name" value="KTSC_dom"/>
</dbReference>
<accession>A0A386PL51</accession>
<keyword evidence="3" id="KW-1185">Reference proteome</keyword>
<protein>
    <submittedName>
        <fullName evidence="2">KTSC domain-containing protein</fullName>
    </submittedName>
</protein>
<feature type="domain" description="KTSC" evidence="1">
    <location>
        <begin position="16"/>
        <end position="75"/>
    </location>
</feature>